<evidence type="ECO:0000313" key="1">
    <source>
        <dbReference type="EMBL" id="KAJ7555354.1"/>
    </source>
</evidence>
<dbReference type="EMBL" id="CM055096">
    <property type="protein sequence ID" value="KAJ7555354.1"/>
    <property type="molecule type" value="Genomic_DNA"/>
</dbReference>
<comment type="caution">
    <text evidence="1">The sequence shown here is derived from an EMBL/GenBank/DDBJ whole genome shotgun (WGS) entry which is preliminary data.</text>
</comment>
<keyword evidence="2" id="KW-1185">Reference proteome</keyword>
<evidence type="ECO:0000313" key="2">
    <source>
        <dbReference type="Proteomes" id="UP001162992"/>
    </source>
</evidence>
<sequence length="614" mass="68498">MAGLQEANKLFQSDALEAIKGSEPSLWLAAPPELSHSAKAVSELLFSVAGTYSVKSQLNKLLTDRFDAEQIWQQIDLQARPLLSILRRRLGYLANTVETISLVSDEGSGKASEVDKRINQVDESKGTNGGPTSGSDLSGSESYEVDEKGSESEDDLMDGDEGTPTPVDEGRNGVKWPLEDSFLKLNEMERFLDFADAEDAGTRPALADDDENFASGSVGEEDEEGDDDDDTQMDDAFNYSSKLVENHQSTETEQLRYEDFFGRGKKQKRDHAPECNTADLLPDEGDEETDEDKVEESDGDQADTVLSNAEVPRKSAHEKKLEKIRMQVEQLEKENLEPKSWTLQGEVTAAKRPKNSALEVELDFEHNVRPPPVITEEVTASLEDLIKRRIGEEQFDDVERKPRLPIPSPSLRTEIDENKSQKGLADIYEAEYVEKSGLAAPTLSSSEKLKEEATSLFKALCGRLDSLSHFHFAPKPIVEDMTIRANVPALAMEEVAPLAVSDASMLAPEEVFSGQGLIKDEKELTQSERKRRRARKKRKFKAEWQTKELAKKVRNPKITSKEPSARLELRKNVHSGHSSYTKSSKVFAELDKNKGRGVKIDKAEEKLRPSFLKL</sequence>
<accession>A0ACC2DME8</accession>
<name>A0ACC2DME8_DIPCM</name>
<reference evidence="2" key="1">
    <citation type="journal article" date="2024" name="Proc. Natl. Acad. Sci. U.S.A.">
        <title>Extraordinary preservation of gene collinearity over three hundred million years revealed in homosporous lycophytes.</title>
        <authorList>
            <person name="Li C."/>
            <person name="Wickell D."/>
            <person name="Kuo L.Y."/>
            <person name="Chen X."/>
            <person name="Nie B."/>
            <person name="Liao X."/>
            <person name="Peng D."/>
            <person name="Ji J."/>
            <person name="Jenkins J."/>
            <person name="Williams M."/>
            <person name="Shu S."/>
            <person name="Plott C."/>
            <person name="Barry K."/>
            <person name="Rajasekar S."/>
            <person name="Grimwood J."/>
            <person name="Han X."/>
            <person name="Sun S."/>
            <person name="Hou Z."/>
            <person name="He W."/>
            <person name="Dai G."/>
            <person name="Sun C."/>
            <person name="Schmutz J."/>
            <person name="Leebens-Mack J.H."/>
            <person name="Li F.W."/>
            <person name="Wang L."/>
        </authorList>
    </citation>
    <scope>NUCLEOTIDE SEQUENCE [LARGE SCALE GENOMIC DNA]</scope>
    <source>
        <strain evidence="2">cv. PW_Plant_1</strain>
    </source>
</reference>
<proteinExistence type="predicted"/>
<protein>
    <submittedName>
        <fullName evidence="1">Uncharacterized protein</fullName>
    </submittedName>
</protein>
<dbReference type="Proteomes" id="UP001162992">
    <property type="component" value="Chromosome 5"/>
</dbReference>
<gene>
    <name evidence="1" type="ORF">O6H91_05G033400</name>
</gene>
<organism evidence="1 2">
    <name type="scientific">Diphasiastrum complanatum</name>
    <name type="common">Issler's clubmoss</name>
    <name type="synonym">Lycopodium complanatum</name>
    <dbReference type="NCBI Taxonomy" id="34168"/>
    <lineage>
        <taxon>Eukaryota</taxon>
        <taxon>Viridiplantae</taxon>
        <taxon>Streptophyta</taxon>
        <taxon>Embryophyta</taxon>
        <taxon>Tracheophyta</taxon>
        <taxon>Lycopodiopsida</taxon>
        <taxon>Lycopodiales</taxon>
        <taxon>Lycopodiaceae</taxon>
        <taxon>Lycopodioideae</taxon>
        <taxon>Diphasiastrum</taxon>
    </lineage>
</organism>